<keyword evidence="2" id="KW-1185">Reference proteome</keyword>
<dbReference type="OrthoDB" id="8479535at2"/>
<dbReference type="Proteomes" id="UP000198599">
    <property type="component" value="Unassembled WGS sequence"/>
</dbReference>
<gene>
    <name evidence="1" type="ORF">SAMN04487859_104138</name>
</gene>
<accession>A0A1I4ZUX2</accession>
<evidence type="ECO:0000313" key="1">
    <source>
        <dbReference type="EMBL" id="SFN54066.1"/>
    </source>
</evidence>
<protein>
    <submittedName>
        <fullName evidence="1">Uncharacterized protein</fullName>
    </submittedName>
</protein>
<name>A0A1I4ZUX2_9RHOB</name>
<proteinExistence type="predicted"/>
<dbReference type="EMBL" id="FOVP01000004">
    <property type="protein sequence ID" value="SFN54066.1"/>
    <property type="molecule type" value="Genomic_DNA"/>
</dbReference>
<reference evidence="2" key="1">
    <citation type="submission" date="2016-10" db="EMBL/GenBank/DDBJ databases">
        <authorList>
            <person name="Varghese N."/>
            <person name="Submissions S."/>
        </authorList>
    </citation>
    <scope>NUCLEOTIDE SEQUENCE [LARGE SCALE GENOMIC DNA]</scope>
    <source>
        <strain evidence="2">DSM 28463</strain>
    </source>
</reference>
<evidence type="ECO:0000313" key="2">
    <source>
        <dbReference type="Proteomes" id="UP000198599"/>
    </source>
</evidence>
<dbReference type="RefSeq" id="WP_092835365.1">
    <property type="nucleotide sequence ID" value="NZ_FOVP01000004.1"/>
</dbReference>
<dbReference type="AlphaFoldDB" id="A0A1I4ZUX2"/>
<sequence length="219" mass="23992">MSEEPIGVSSASSGTVILANRGTKQGEGVNIQYTTFPNNKPLEYANQFFVWESDSPNIPWDRDPIARVPVGQDQYTFTQFVKFNYQVGVGYVIGYAVANDPAAICSSIFYPANEQPGQGQQLKMAMGSYGPGYVEVSYDTLQQYNPVANHNYIAIWQAPQASYKGGEMSAASIQYPNTHGQATIMNVNLQINSTYSIGYFMQKAPEGKSALASELTFTT</sequence>
<dbReference type="STRING" id="1005928.SAMN04487859_104138"/>
<organism evidence="1 2">
    <name type="scientific">Roseovarius lutimaris</name>
    <dbReference type="NCBI Taxonomy" id="1005928"/>
    <lineage>
        <taxon>Bacteria</taxon>
        <taxon>Pseudomonadati</taxon>
        <taxon>Pseudomonadota</taxon>
        <taxon>Alphaproteobacteria</taxon>
        <taxon>Rhodobacterales</taxon>
        <taxon>Roseobacteraceae</taxon>
        <taxon>Roseovarius</taxon>
    </lineage>
</organism>